<feature type="transmembrane region" description="Helical" evidence="8">
    <location>
        <begin position="160"/>
        <end position="178"/>
    </location>
</feature>
<evidence type="ECO:0000256" key="5">
    <source>
        <dbReference type="ARBA" id="ARBA00022801"/>
    </source>
</evidence>
<dbReference type="InterPro" id="IPR019127">
    <property type="entry name" value="Exosortase"/>
</dbReference>
<dbReference type="InterPro" id="IPR013426">
    <property type="entry name" value="EpsH-like"/>
</dbReference>
<gene>
    <name evidence="10" type="primary">xrtD</name>
    <name evidence="10" type="ORF">ACFOD7_15380</name>
</gene>
<comment type="subcellular location">
    <subcellularLocation>
        <location evidence="1">Cell membrane</location>
        <topology evidence="1">Multi-pass membrane protein</topology>
    </subcellularLocation>
</comment>
<proteinExistence type="predicted"/>
<dbReference type="InterPro" id="IPR026392">
    <property type="entry name" value="Exo/Archaeosortase_dom"/>
</dbReference>
<dbReference type="InterPro" id="IPR026491">
    <property type="entry name" value="ExosortD_VPLPA"/>
</dbReference>
<dbReference type="NCBIfam" id="TIGR02602">
    <property type="entry name" value="8TM_EpsH"/>
    <property type="match status" value="1"/>
</dbReference>
<keyword evidence="6 8" id="KW-1133">Transmembrane helix</keyword>
<evidence type="ECO:0000256" key="2">
    <source>
        <dbReference type="ARBA" id="ARBA00022475"/>
    </source>
</evidence>
<dbReference type="EMBL" id="JBHRTE010000064">
    <property type="protein sequence ID" value="MFC3169435.1"/>
    <property type="molecule type" value="Genomic_DNA"/>
</dbReference>
<dbReference type="GO" id="GO:0016787">
    <property type="term" value="F:hydrolase activity"/>
    <property type="evidence" value="ECO:0007669"/>
    <property type="project" value="UniProtKB-KW"/>
</dbReference>
<feature type="domain" description="Methanolan biosynthesis EpsI" evidence="9">
    <location>
        <begin position="322"/>
        <end position="529"/>
    </location>
</feature>
<dbReference type="RefSeq" id="WP_207469657.1">
    <property type="nucleotide sequence ID" value="NZ_JAFNAW010000030.1"/>
</dbReference>
<keyword evidence="7 8" id="KW-0472">Membrane</keyword>
<evidence type="ECO:0000256" key="3">
    <source>
        <dbReference type="ARBA" id="ARBA00022670"/>
    </source>
</evidence>
<accession>A0ABV7IFS1</accession>
<feature type="transmembrane region" description="Helical" evidence="8">
    <location>
        <begin position="108"/>
        <end position="126"/>
    </location>
</feature>
<feature type="transmembrane region" description="Helical" evidence="8">
    <location>
        <begin position="198"/>
        <end position="216"/>
    </location>
</feature>
<keyword evidence="5 10" id="KW-0378">Hydrolase</keyword>
<evidence type="ECO:0000256" key="1">
    <source>
        <dbReference type="ARBA" id="ARBA00004651"/>
    </source>
</evidence>
<comment type="caution">
    <text evidence="10">The sequence shown here is derived from an EMBL/GenBank/DDBJ whole genome shotgun (WGS) entry which is preliminary data.</text>
</comment>
<evidence type="ECO:0000256" key="8">
    <source>
        <dbReference type="SAM" id="Phobius"/>
    </source>
</evidence>
<dbReference type="Pfam" id="PF11984">
    <property type="entry name" value="DUF3485"/>
    <property type="match status" value="1"/>
</dbReference>
<dbReference type="NCBIfam" id="TIGR04178">
    <property type="entry name" value="exo_archaeo"/>
    <property type="match status" value="1"/>
</dbReference>
<keyword evidence="4 8" id="KW-0812">Transmembrane</keyword>
<organism evidence="10 11">
    <name type="scientific">Paracoccus fontiphilus</name>
    <dbReference type="NCBI Taxonomy" id="1815556"/>
    <lineage>
        <taxon>Bacteria</taxon>
        <taxon>Pseudomonadati</taxon>
        <taxon>Pseudomonadota</taxon>
        <taxon>Alphaproteobacteria</taxon>
        <taxon>Rhodobacterales</taxon>
        <taxon>Paracoccaceae</taxon>
        <taxon>Paracoccus</taxon>
    </lineage>
</organism>
<dbReference type="Pfam" id="PF09721">
    <property type="entry name" value="Exosortase_EpsH"/>
    <property type="match status" value="1"/>
</dbReference>
<keyword evidence="11" id="KW-1185">Reference proteome</keyword>
<evidence type="ECO:0000256" key="7">
    <source>
        <dbReference type="ARBA" id="ARBA00023136"/>
    </source>
</evidence>
<reference evidence="11" key="1">
    <citation type="journal article" date="2019" name="Int. J. Syst. Evol. Microbiol.">
        <title>The Global Catalogue of Microorganisms (GCM) 10K type strain sequencing project: providing services to taxonomists for standard genome sequencing and annotation.</title>
        <authorList>
            <consortium name="The Broad Institute Genomics Platform"/>
            <consortium name="The Broad Institute Genome Sequencing Center for Infectious Disease"/>
            <person name="Wu L."/>
            <person name="Ma J."/>
        </authorList>
    </citation>
    <scope>NUCLEOTIDE SEQUENCE [LARGE SCALE GENOMIC DNA]</scope>
    <source>
        <strain evidence="11">KCTC 52239</strain>
    </source>
</reference>
<keyword evidence="3" id="KW-0645">Protease</keyword>
<feature type="transmembrane region" description="Helical" evidence="8">
    <location>
        <begin position="266"/>
        <end position="285"/>
    </location>
</feature>
<dbReference type="NCBIfam" id="TIGR04152">
    <property type="entry name" value="exosort_VPLPA"/>
    <property type="match status" value="1"/>
</dbReference>
<evidence type="ECO:0000313" key="10">
    <source>
        <dbReference type="EMBL" id="MFC3169435.1"/>
    </source>
</evidence>
<keyword evidence="2" id="KW-1003">Cell membrane</keyword>
<feature type="transmembrane region" description="Helical" evidence="8">
    <location>
        <begin position="83"/>
        <end position="101"/>
    </location>
</feature>
<evidence type="ECO:0000259" key="9">
    <source>
        <dbReference type="Pfam" id="PF11984"/>
    </source>
</evidence>
<dbReference type="EC" id="3.4.22.-" evidence="10"/>
<protein>
    <submittedName>
        <fullName evidence="10">VPLPA-CTERM-specific exosortase XrtD</fullName>
        <ecNumber evidence="10">3.4.22.-</ecNumber>
    </submittedName>
</protein>
<sequence length="532" mass="58454">MASSEDIVSLGDRSSFNAAGIFLLALATVAAGWFFIDGLDALLLAWQTPEYSHGPLIPVLSALMFLRELKQYPPQDGPVPDRWPGVAVIALAFLFGAVGKLSQVDDIVAYAMIVWVAGIILITMGWSRGRHFWPSVLHLVYMLPLPGVLYYKVSTGLQMISSEIGVGILKLLSVPVFLEGNIIDLGVMRLHVAEACSGLRYLFPIMSFSYIFAVLYQGPKWHKAVLLLAAVPITVFMNSVRIATAGIIANVYGIEWLEGFTHFFEGWVIFIICIVLLFGLARLMLLFHPGRPRLADALDLDTSGLLAQASRIRLVRPSAAMVAAAGLGLAALAAWQMVPENRSIPAQRSAFAMFPTQLGDWQQRGPEERLTPDVARTLGADDYRQVTMTHDAATPPVGLFMAFYNDQSKGGVHSPEICLPASGWEIAKLERVDIAPRLGTEGSFPLNRAIIQKGEARMMVFYWFQQGERRVAWDFAAKFYLLADGIRTGQTDGGIVRLTTMMNAGESEDAAEARLLDMTRAVIDPLPRFIPQ</sequence>
<dbReference type="NCBIfam" id="TIGR02914">
    <property type="entry name" value="EpsI_fam"/>
    <property type="match status" value="1"/>
</dbReference>
<dbReference type="InterPro" id="IPR014263">
    <property type="entry name" value="Methanolan_biosynth_EpsI"/>
</dbReference>
<feature type="transmembrane region" description="Helical" evidence="8">
    <location>
        <begin position="16"/>
        <end position="36"/>
    </location>
</feature>
<feature type="transmembrane region" description="Helical" evidence="8">
    <location>
        <begin position="225"/>
        <end position="254"/>
    </location>
</feature>
<name>A0ABV7IFS1_9RHOB</name>
<feature type="transmembrane region" description="Helical" evidence="8">
    <location>
        <begin position="319"/>
        <end position="338"/>
    </location>
</feature>
<evidence type="ECO:0000256" key="6">
    <source>
        <dbReference type="ARBA" id="ARBA00022989"/>
    </source>
</evidence>
<dbReference type="Proteomes" id="UP001595557">
    <property type="component" value="Unassembled WGS sequence"/>
</dbReference>
<evidence type="ECO:0000256" key="4">
    <source>
        <dbReference type="ARBA" id="ARBA00022692"/>
    </source>
</evidence>
<feature type="transmembrane region" description="Helical" evidence="8">
    <location>
        <begin position="132"/>
        <end position="153"/>
    </location>
</feature>
<evidence type="ECO:0000313" key="11">
    <source>
        <dbReference type="Proteomes" id="UP001595557"/>
    </source>
</evidence>